<feature type="region of interest" description="Disordered" evidence="1">
    <location>
        <begin position="1"/>
        <end position="64"/>
    </location>
</feature>
<dbReference type="RefSeq" id="XP_060385771.1">
    <property type="nucleotide sequence ID" value="XM_060519565.1"/>
</dbReference>
<organism evidence="2 3">
    <name type="scientific">Colletotrichum tamarilloi</name>
    <dbReference type="NCBI Taxonomy" id="1209934"/>
    <lineage>
        <taxon>Eukaryota</taxon>
        <taxon>Fungi</taxon>
        <taxon>Dikarya</taxon>
        <taxon>Ascomycota</taxon>
        <taxon>Pezizomycotina</taxon>
        <taxon>Sordariomycetes</taxon>
        <taxon>Hypocreomycetidae</taxon>
        <taxon>Glomerellales</taxon>
        <taxon>Glomerellaceae</taxon>
        <taxon>Colletotrichum</taxon>
        <taxon>Colletotrichum acutatum species complex</taxon>
    </lineage>
</organism>
<keyword evidence="3" id="KW-1185">Reference proteome</keyword>
<dbReference type="GeneID" id="85403803"/>
<evidence type="ECO:0000256" key="1">
    <source>
        <dbReference type="SAM" id="MobiDB-lite"/>
    </source>
</evidence>
<reference evidence="2 3" key="1">
    <citation type="submission" date="2016-10" db="EMBL/GenBank/DDBJ databases">
        <title>The genome sequence of Colletotrichum fioriniae PJ7.</title>
        <authorList>
            <person name="Baroncelli R."/>
        </authorList>
    </citation>
    <scope>NUCLEOTIDE SEQUENCE [LARGE SCALE GENOMIC DNA]</scope>
    <source>
        <strain evidence="2 3">Tom-12</strain>
    </source>
</reference>
<accession>A0ABQ9RJY2</accession>
<dbReference type="EMBL" id="MLFU01000008">
    <property type="protein sequence ID" value="KAK1506195.1"/>
    <property type="molecule type" value="Genomic_DNA"/>
</dbReference>
<proteinExistence type="predicted"/>
<evidence type="ECO:0000313" key="3">
    <source>
        <dbReference type="Proteomes" id="UP001227543"/>
    </source>
</evidence>
<gene>
    <name evidence="2" type="ORF">CTAM01_03530</name>
</gene>
<sequence>MANGFSGQGGPYDDFSCPIPQRPSVPLLPCRPDKEPMRPAASPPDHPKLVSRAGFRPLPAQGKTCRDATARATLRHAEARASECHRLHDPGLPCRPLSSIRAVNTVLDAQIIRTHWQSARLTASSEAEADFHSTRLRAPARARSDNIRTRGFAPK</sequence>
<protein>
    <submittedName>
        <fullName evidence="2">Uncharacterized protein</fullName>
    </submittedName>
</protein>
<comment type="caution">
    <text evidence="2">The sequence shown here is derived from an EMBL/GenBank/DDBJ whole genome shotgun (WGS) entry which is preliminary data.</text>
</comment>
<evidence type="ECO:0000313" key="2">
    <source>
        <dbReference type="EMBL" id="KAK1506195.1"/>
    </source>
</evidence>
<name>A0ABQ9RJY2_9PEZI</name>
<feature type="compositionally biased region" description="Gly residues" evidence="1">
    <location>
        <begin position="1"/>
        <end position="10"/>
    </location>
</feature>
<dbReference type="Proteomes" id="UP001227543">
    <property type="component" value="Unassembled WGS sequence"/>
</dbReference>